<dbReference type="Bgee" id="ENSOANG00000049161">
    <property type="expression patterns" value="Expressed in fibroblast and 7 other cell types or tissues"/>
</dbReference>
<name>A0A6I8P2P1_ORNAN</name>
<reference evidence="2 3" key="1">
    <citation type="journal article" date="2008" name="Nature">
        <title>Genome analysis of the platypus reveals unique signatures of evolution.</title>
        <authorList>
            <person name="Warren W.C."/>
            <person name="Hillier L.W."/>
            <person name="Marshall Graves J.A."/>
            <person name="Birney E."/>
            <person name="Ponting C.P."/>
            <person name="Grutzner F."/>
            <person name="Belov K."/>
            <person name="Miller W."/>
            <person name="Clarke L."/>
            <person name="Chinwalla A.T."/>
            <person name="Yang S.P."/>
            <person name="Heger A."/>
            <person name="Locke D.P."/>
            <person name="Miethke P."/>
            <person name="Waters P.D."/>
            <person name="Veyrunes F."/>
            <person name="Fulton L."/>
            <person name="Fulton B."/>
            <person name="Graves T."/>
            <person name="Wallis J."/>
            <person name="Puente X.S."/>
            <person name="Lopez-Otin C."/>
            <person name="Ordonez G.R."/>
            <person name="Eichler E.E."/>
            <person name="Chen L."/>
            <person name="Cheng Z."/>
            <person name="Deakin J.E."/>
            <person name="Alsop A."/>
            <person name="Thompson K."/>
            <person name="Kirby P."/>
            <person name="Papenfuss A.T."/>
            <person name="Wakefield M.J."/>
            <person name="Olender T."/>
            <person name="Lancet D."/>
            <person name="Huttley G.A."/>
            <person name="Smit A.F."/>
            <person name="Pask A."/>
            <person name="Temple-Smith P."/>
            <person name="Batzer M.A."/>
            <person name="Walker J.A."/>
            <person name="Konkel M.K."/>
            <person name="Harris R.S."/>
            <person name="Whittington C.M."/>
            <person name="Wong E.S."/>
            <person name="Gemmell N.J."/>
            <person name="Buschiazzo E."/>
            <person name="Vargas Jentzsch I.M."/>
            <person name="Merkel A."/>
            <person name="Schmitz J."/>
            <person name="Zemann A."/>
            <person name="Churakov G."/>
            <person name="Kriegs J.O."/>
            <person name="Brosius J."/>
            <person name="Murchison E.P."/>
            <person name="Sachidanandam R."/>
            <person name="Smith C."/>
            <person name="Hannon G.J."/>
            <person name="Tsend-Ayush E."/>
            <person name="McMillan D."/>
            <person name="Attenborough R."/>
            <person name="Rens W."/>
            <person name="Ferguson-Smith M."/>
            <person name="Lefevre C.M."/>
            <person name="Sharp J.A."/>
            <person name="Nicholas K.R."/>
            <person name="Ray D.A."/>
            <person name="Kube M."/>
            <person name="Reinhardt R."/>
            <person name="Pringle T.H."/>
            <person name="Taylor J."/>
            <person name="Jones R.C."/>
            <person name="Nixon B."/>
            <person name="Dacheux J.L."/>
            <person name="Niwa H."/>
            <person name="Sekita Y."/>
            <person name="Huang X."/>
            <person name="Stark A."/>
            <person name="Kheradpour P."/>
            <person name="Kellis M."/>
            <person name="Flicek P."/>
            <person name="Chen Y."/>
            <person name="Webber C."/>
            <person name="Hardison R."/>
            <person name="Nelson J."/>
            <person name="Hallsworth-Pepin K."/>
            <person name="Delehaunty K."/>
            <person name="Markovic C."/>
            <person name="Minx P."/>
            <person name="Feng Y."/>
            <person name="Kremitzki C."/>
            <person name="Mitreva M."/>
            <person name="Glasscock J."/>
            <person name="Wylie T."/>
            <person name="Wohldmann P."/>
            <person name="Thiru P."/>
            <person name="Nhan M.N."/>
            <person name="Pohl C.S."/>
            <person name="Smith S.M."/>
            <person name="Hou S."/>
            <person name="Nefedov M."/>
            <person name="de Jong P.J."/>
            <person name="Renfree M.B."/>
            <person name="Mardis E.R."/>
            <person name="Wilson R.K."/>
        </authorList>
    </citation>
    <scope>NUCLEOTIDE SEQUENCE [LARGE SCALE GENOMIC DNA]</scope>
    <source>
        <strain evidence="2 3">Glennie</strain>
    </source>
</reference>
<organism evidence="2 3">
    <name type="scientific">Ornithorhynchus anatinus</name>
    <name type="common">Duckbill platypus</name>
    <dbReference type="NCBI Taxonomy" id="9258"/>
    <lineage>
        <taxon>Eukaryota</taxon>
        <taxon>Metazoa</taxon>
        <taxon>Chordata</taxon>
        <taxon>Craniata</taxon>
        <taxon>Vertebrata</taxon>
        <taxon>Euteleostomi</taxon>
        <taxon>Mammalia</taxon>
        <taxon>Monotremata</taxon>
        <taxon>Ornithorhynchidae</taxon>
        <taxon>Ornithorhynchus</taxon>
    </lineage>
</organism>
<evidence type="ECO:0000256" key="1">
    <source>
        <dbReference type="SAM" id="MobiDB-lite"/>
    </source>
</evidence>
<dbReference type="InParanoid" id="A0A6I8P2P1"/>
<protein>
    <submittedName>
        <fullName evidence="2">Uncharacterized protein</fullName>
    </submittedName>
</protein>
<sequence>LWGGATGSGSRGPASGGEGAGGPGSRLSVSLPQAFRAEAQSSPRTPAGQRGQRGGGAVGPRLELAGPSVEVREAEAWLRRLLEALRNEGLDGQVVVEDPLLLCLGAAEHAALGQLQASVGVSLTEHVGDGRARLVVREAGGAAAGLLAATLDVERLLRDTRTEWIREKEAELWNLAGFRPPAPTEGDPVFLEEVEEPKQKIRDWKKQFEKAGLQILKVEKVLNGALEASFELRKDAACGRSGGQPDTEKLYQPVPWFARGLVARVGFQRLLTEPPGESGPLSRPCPPPGDGIVTPMTSVAEAARLGG</sequence>
<dbReference type="AlphaFoldDB" id="A0A6I8P2P1"/>
<dbReference type="GeneTree" id="ENSGT00940000158837"/>
<dbReference type="Ensembl" id="ENSOANT00000070578.1">
    <property type="protein sequence ID" value="ENSOANP00000047273.1"/>
    <property type="gene ID" value="ENSOANG00000049161.1"/>
</dbReference>
<dbReference type="Proteomes" id="UP000002279">
    <property type="component" value="Chromosome 1"/>
</dbReference>
<accession>A0A6I8P2P1</accession>
<reference evidence="2" key="3">
    <citation type="submission" date="2025-09" db="UniProtKB">
        <authorList>
            <consortium name="Ensembl"/>
        </authorList>
    </citation>
    <scope>IDENTIFICATION</scope>
    <source>
        <strain evidence="2">Glennie</strain>
    </source>
</reference>
<feature type="compositionally biased region" description="Gly residues" evidence="1">
    <location>
        <begin position="1"/>
        <end position="24"/>
    </location>
</feature>
<proteinExistence type="predicted"/>
<reference evidence="2" key="2">
    <citation type="submission" date="2025-08" db="UniProtKB">
        <authorList>
            <consortium name="Ensembl"/>
        </authorList>
    </citation>
    <scope>IDENTIFICATION</scope>
    <source>
        <strain evidence="2">Glennie</strain>
    </source>
</reference>
<feature type="region of interest" description="Disordered" evidence="1">
    <location>
        <begin position="273"/>
        <end position="292"/>
    </location>
</feature>
<feature type="region of interest" description="Disordered" evidence="1">
    <location>
        <begin position="1"/>
        <end position="64"/>
    </location>
</feature>
<keyword evidence="3" id="KW-1185">Reference proteome</keyword>
<evidence type="ECO:0000313" key="2">
    <source>
        <dbReference type="Ensembl" id="ENSOANP00000047273.1"/>
    </source>
</evidence>
<evidence type="ECO:0000313" key="3">
    <source>
        <dbReference type="Proteomes" id="UP000002279"/>
    </source>
</evidence>